<feature type="non-terminal residue" evidence="2">
    <location>
        <position position="40"/>
    </location>
</feature>
<sequence length="40" mass="4660">MSTRSVFLLRCPMVHCLFIISLNHCSPIQFYCPTSFCVTY</sequence>
<evidence type="ECO:0000256" key="1">
    <source>
        <dbReference type="SAM" id="SignalP"/>
    </source>
</evidence>
<accession>A0A816KW96</accession>
<keyword evidence="1" id="KW-0732">Signal</keyword>
<proteinExistence type="predicted"/>
<protein>
    <submittedName>
        <fullName evidence="2">(rape) hypothetical protein</fullName>
    </submittedName>
</protein>
<dbReference type="EMBL" id="HG994369">
    <property type="protein sequence ID" value="CAF1923962.1"/>
    <property type="molecule type" value="Genomic_DNA"/>
</dbReference>
<gene>
    <name evidence="2" type="ORF">DARMORV10_C05P04650.1</name>
</gene>
<name>A0A816KW96_BRANA</name>
<organism evidence="2">
    <name type="scientific">Brassica napus</name>
    <name type="common">Rape</name>
    <dbReference type="NCBI Taxonomy" id="3708"/>
    <lineage>
        <taxon>Eukaryota</taxon>
        <taxon>Viridiplantae</taxon>
        <taxon>Streptophyta</taxon>
        <taxon>Embryophyta</taxon>
        <taxon>Tracheophyta</taxon>
        <taxon>Spermatophyta</taxon>
        <taxon>Magnoliopsida</taxon>
        <taxon>eudicotyledons</taxon>
        <taxon>Gunneridae</taxon>
        <taxon>Pentapetalae</taxon>
        <taxon>rosids</taxon>
        <taxon>malvids</taxon>
        <taxon>Brassicales</taxon>
        <taxon>Brassicaceae</taxon>
        <taxon>Brassiceae</taxon>
        <taxon>Brassica</taxon>
    </lineage>
</organism>
<feature type="chain" id="PRO_5032680775" evidence="1">
    <location>
        <begin position="17"/>
        <end position="40"/>
    </location>
</feature>
<dbReference type="AlphaFoldDB" id="A0A816KW96"/>
<dbReference type="Proteomes" id="UP001295469">
    <property type="component" value="Chromosome C05"/>
</dbReference>
<reference evidence="2" key="1">
    <citation type="submission" date="2021-01" db="EMBL/GenBank/DDBJ databases">
        <authorList>
            <consortium name="Genoscope - CEA"/>
            <person name="William W."/>
        </authorList>
    </citation>
    <scope>NUCLEOTIDE SEQUENCE</scope>
</reference>
<evidence type="ECO:0000313" key="2">
    <source>
        <dbReference type="EMBL" id="CAF1923962.1"/>
    </source>
</evidence>
<feature type="signal peptide" evidence="1">
    <location>
        <begin position="1"/>
        <end position="16"/>
    </location>
</feature>